<evidence type="ECO:0000256" key="3">
    <source>
        <dbReference type="ARBA" id="ARBA00010617"/>
    </source>
</evidence>
<dbReference type="EMBL" id="JBEAFC010000002">
    <property type="protein sequence ID" value="KAL1568316.1"/>
    <property type="molecule type" value="Genomic_DNA"/>
</dbReference>
<dbReference type="InterPro" id="IPR001128">
    <property type="entry name" value="Cyt_P450"/>
</dbReference>
<comment type="similarity">
    <text evidence="3">Belongs to the cytochrome P450 family.</text>
</comment>
<keyword evidence="5" id="KW-0479">Metal-binding</keyword>
<evidence type="ECO:0000256" key="8">
    <source>
        <dbReference type="SAM" id="Phobius"/>
    </source>
</evidence>
<organism evidence="9 10">
    <name type="scientific">Salvia divinorum</name>
    <name type="common">Maria pastora</name>
    <name type="synonym">Diviner's sage</name>
    <dbReference type="NCBI Taxonomy" id="28513"/>
    <lineage>
        <taxon>Eukaryota</taxon>
        <taxon>Viridiplantae</taxon>
        <taxon>Streptophyta</taxon>
        <taxon>Embryophyta</taxon>
        <taxon>Tracheophyta</taxon>
        <taxon>Spermatophyta</taxon>
        <taxon>Magnoliopsida</taxon>
        <taxon>eudicotyledons</taxon>
        <taxon>Gunneridae</taxon>
        <taxon>Pentapetalae</taxon>
        <taxon>asterids</taxon>
        <taxon>lamiids</taxon>
        <taxon>Lamiales</taxon>
        <taxon>Lamiaceae</taxon>
        <taxon>Nepetoideae</taxon>
        <taxon>Mentheae</taxon>
        <taxon>Salviinae</taxon>
        <taxon>Salvia</taxon>
        <taxon>Salvia subgen. Calosphace</taxon>
    </lineage>
</organism>
<dbReference type="PANTHER" id="PTHR47955">
    <property type="entry name" value="CYTOCHROME P450 FAMILY 71 PROTEIN"/>
    <property type="match status" value="1"/>
</dbReference>
<keyword evidence="10" id="KW-1185">Reference proteome</keyword>
<dbReference type="Proteomes" id="UP001567538">
    <property type="component" value="Unassembled WGS sequence"/>
</dbReference>
<evidence type="ECO:0000256" key="2">
    <source>
        <dbReference type="ARBA" id="ARBA00004167"/>
    </source>
</evidence>
<dbReference type="GO" id="GO:0046872">
    <property type="term" value="F:metal ion binding"/>
    <property type="evidence" value="ECO:0007669"/>
    <property type="project" value="UniProtKB-KW"/>
</dbReference>
<dbReference type="GO" id="GO:0016712">
    <property type="term" value="F:oxidoreductase activity, acting on paired donors, with incorporation or reduction of molecular oxygen, reduced flavin or flavoprotein as one donor, and incorporation of one atom of oxygen"/>
    <property type="evidence" value="ECO:0007669"/>
    <property type="project" value="UniProtKB-ARBA"/>
</dbReference>
<evidence type="ECO:0000256" key="7">
    <source>
        <dbReference type="ARBA" id="ARBA00023004"/>
    </source>
</evidence>
<keyword evidence="8" id="KW-1133">Transmembrane helix</keyword>
<evidence type="ECO:0000313" key="9">
    <source>
        <dbReference type="EMBL" id="KAL1568316.1"/>
    </source>
</evidence>
<evidence type="ECO:0000256" key="6">
    <source>
        <dbReference type="ARBA" id="ARBA00023002"/>
    </source>
</evidence>
<reference evidence="9 10" key="1">
    <citation type="submission" date="2024-06" db="EMBL/GenBank/DDBJ databases">
        <title>A chromosome level genome sequence of Diviner's sage (Salvia divinorum).</title>
        <authorList>
            <person name="Ford S.A."/>
            <person name="Ro D.-K."/>
            <person name="Ness R.W."/>
            <person name="Phillips M.A."/>
        </authorList>
    </citation>
    <scope>NUCLEOTIDE SEQUENCE [LARGE SCALE GENOMIC DNA]</scope>
    <source>
        <strain evidence="9">SAF-2024a</strain>
        <tissue evidence="9">Leaf</tissue>
    </source>
</reference>
<comment type="cofactor">
    <cofactor evidence="1">
        <name>heme</name>
        <dbReference type="ChEBI" id="CHEBI:30413"/>
    </cofactor>
</comment>
<dbReference type="GO" id="GO:0016020">
    <property type="term" value="C:membrane"/>
    <property type="evidence" value="ECO:0007669"/>
    <property type="project" value="UniProtKB-SubCell"/>
</dbReference>
<name>A0ABD1IM54_SALDI</name>
<evidence type="ECO:0000313" key="10">
    <source>
        <dbReference type="Proteomes" id="UP001567538"/>
    </source>
</evidence>
<comment type="caution">
    <text evidence="9">The sequence shown here is derived from an EMBL/GenBank/DDBJ whole genome shotgun (WGS) entry which is preliminary data.</text>
</comment>
<dbReference type="InterPro" id="IPR036396">
    <property type="entry name" value="Cyt_P450_sf"/>
</dbReference>
<sequence length="467" mass="53052">MEDFHFYTVSLSFLALLYAWFFIRRPGSYTSQSPPSPPWLLIIGNIHQLGKLPHRSLWKLSQNYGPLMLLRFGPQPVLVVSSADVARKILKTHDLAFADKPVMDLLNRLFYGGNDVINLPYGDKWRNLRNIVLHELLNTSRVRSFGFIREEETSLLMRKIEGLSSASQPVNLTRMLAAASNALITRAAFGKKYSETEHGKMFLDFVAEASGIFKFALRDSFPWLGWIDRLNGRDAAIDRLVEKRDASLDPIIQDHLESEDASKENIMGILLGIYKGDIPGVSIDLMSVKGVILDIFTGGTETTTTAVIWLMTELIRHPTVMKKLQDEIRGMMKEKHHVTDDGLQKMPYMKAVIKELIRLHPPLPIFSRVARDHINLMGYEVTPTTLVLINAWAIGRDPVYWEEPDKFMPERFLNSSIDFKGHDFHLIPFGSGQAMYLRPLPLGTRSQISCSGLIGPCPMELKEKTWM</sequence>
<dbReference type="Pfam" id="PF00067">
    <property type="entry name" value="p450"/>
    <property type="match status" value="1"/>
</dbReference>
<accession>A0ABD1IM54</accession>
<evidence type="ECO:0000256" key="5">
    <source>
        <dbReference type="ARBA" id="ARBA00022723"/>
    </source>
</evidence>
<feature type="transmembrane region" description="Helical" evidence="8">
    <location>
        <begin position="6"/>
        <end position="23"/>
    </location>
</feature>
<keyword evidence="6" id="KW-0560">Oxidoreductase</keyword>
<dbReference type="Gene3D" id="1.10.630.10">
    <property type="entry name" value="Cytochrome P450"/>
    <property type="match status" value="1"/>
</dbReference>
<keyword evidence="8" id="KW-0812">Transmembrane</keyword>
<gene>
    <name evidence="9" type="ORF">AAHA92_03696</name>
</gene>
<dbReference type="AlphaFoldDB" id="A0ABD1IM54"/>
<comment type="subcellular location">
    <subcellularLocation>
        <location evidence="2">Membrane</location>
        <topology evidence="2">Single-pass membrane protein</topology>
    </subcellularLocation>
</comment>
<proteinExistence type="inferred from homology"/>
<keyword evidence="7" id="KW-0408">Iron</keyword>
<dbReference type="InterPro" id="IPR002401">
    <property type="entry name" value="Cyt_P450_E_grp-I"/>
</dbReference>
<keyword evidence="8" id="KW-0472">Membrane</keyword>
<dbReference type="SUPFAM" id="SSF48264">
    <property type="entry name" value="Cytochrome P450"/>
    <property type="match status" value="1"/>
</dbReference>
<dbReference type="PRINTS" id="PR00463">
    <property type="entry name" value="EP450I"/>
</dbReference>
<evidence type="ECO:0000256" key="4">
    <source>
        <dbReference type="ARBA" id="ARBA00022617"/>
    </source>
</evidence>
<dbReference type="PRINTS" id="PR00385">
    <property type="entry name" value="P450"/>
</dbReference>
<evidence type="ECO:0000256" key="1">
    <source>
        <dbReference type="ARBA" id="ARBA00001971"/>
    </source>
</evidence>
<keyword evidence="4" id="KW-0349">Heme</keyword>
<protein>
    <submittedName>
        <fullName evidence="9">Cytochrome P450 736A117-like protein</fullName>
    </submittedName>
</protein>
<dbReference type="GO" id="GO:0016114">
    <property type="term" value="P:terpenoid biosynthetic process"/>
    <property type="evidence" value="ECO:0007669"/>
    <property type="project" value="UniProtKB-ARBA"/>
</dbReference>
<dbReference type="PANTHER" id="PTHR47955:SF15">
    <property type="entry name" value="CYTOCHROME P450 71A2-LIKE"/>
    <property type="match status" value="1"/>
</dbReference>